<keyword evidence="3" id="KW-1185">Reference proteome</keyword>
<evidence type="ECO:0000313" key="2">
    <source>
        <dbReference type="EMBL" id="QQP52488.1"/>
    </source>
</evidence>
<dbReference type="Proteomes" id="UP000595437">
    <property type="component" value="Chromosome 3"/>
</dbReference>
<evidence type="ECO:0000256" key="1">
    <source>
        <dbReference type="SAM" id="MobiDB-lite"/>
    </source>
</evidence>
<feature type="region of interest" description="Disordered" evidence="1">
    <location>
        <begin position="269"/>
        <end position="298"/>
    </location>
</feature>
<reference evidence="3" key="1">
    <citation type="submission" date="2021-01" db="EMBL/GenBank/DDBJ databases">
        <title>Caligus Genome Assembly.</title>
        <authorList>
            <person name="Gallardo-Escarate C."/>
        </authorList>
    </citation>
    <scope>NUCLEOTIDE SEQUENCE [LARGE SCALE GENOMIC DNA]</scope>
</reference>
<organism evidence="2 3">
    <name type="scientific">Caligus rogercresseyi</name>
    <name type="common">Sea louse</name>
    <dbReference type="NCBI Taxonomy" id="217165"/>
    <lineage>
        <taxon>Eukaryota</taxon>
        <taxon>Metazoa</taxon>
        <taxon>Ecdysozoa</taxon>
        <taxon>Arthropoda</taxon>
        <taxon>Crustacea</taxon>
        <taxon>Multicrustacea</taxon>
        <taxon>Hexanauplia</taxon>
        <taxon>Copepoda</taxon>
        <taxon>Siphonostomatoida</taxon>
        <taxon>Caligidae</taxon>
        <taxon>Caligus</taxon>
    </lineage>
</organism>
<feature type="non-terminal residue" evidence="2">
    <location>
        <position position="406"/>
    </location>
</feature>
<evidence type="ECO:0000313" key="3">
    <source>
        <dbReference type="Proteomes" id="UP000595437"/>
    </source>
</evidence>
<dbReference type="AlphaFoldDB" id="A0A7T8HM18"/>
<feature type="compositionally biased region" description="Low complexity" evidence="1">
    <location>
        <begin position="269"/>
        <end position="284"/>
    </location>
</feature>
<feature type="region of interest" description="Disordered" evidence="1">
    <location>
        <begin position="381"/>
        <end position="406"/>
    </location>
</feature>
<name>A0A7T8HM18_CALRO</name>
<dbReference type="EMBL" id="CP045892">
    <property type="protein sequence ID" value="QQP52488.1"/>
    <property type="molecule type" value="Genomic_DNA"/>
</dbReference>
<accession>A0A7T8HM18</accession>
<gene>
    <name evidence="2" type="ORF">FKW44_004658</name>
</gene>
<evidence type="ECO:0008006" key="4">
    <source>
        <dbReference type="Google" id="ProtNLM"/>
    </source>
</evidence>
<proteinExistence type="predicted"/>
<sequence length="406" mass="45267">MNNSEGVGYFSCNYLKALKKNLETRAVKQCIKIDLNSPEGNQYPNKPSIIEVEDTIFRILKIEQGDIQRIRICPGYKNMILIELKKEVDIGVTFAHVEDDFVIRSSNGNMKGIMGSVRGLKAQRKDKDGNPIIFEKKITVHSPHEDITDDDINRALKEYGEVTGPVKECTFKEGRLKGLMNGNYTVNVTPKCEIPGFIPIKGLRTRVSYMGQNKFCARCFHFGHFAKECSNKSMKWREYLDTIKSNEPNSPSTENVNSIPDLVVLENCDSPSPSSGSNVGPDVGKSIQNTACHEPHLGSPQDEIEVLATEHVTIPMTTVGESEIGNLQDQTNISDPTIIEIEKNAHKNTLPGVKEVTAENNKKLKRLAKTHTLEDVVLPHRTRSGSIPKRTAVDLELSPDKRTPSK</sequence>
<protein>
    <recommendedName>
        <fullName evidence="4">CCHC-type domain-containing protein</fullName>
    </recommendedName>
</protein>